<feature type="compositionally biased region" description="Low complexity" evidence="5">
    <location>
        <begin position="480"/>
        <end position="491"/>
    </location>
</feature>
<organism evidence="6 7">
    <name type="scientific">Caulochytrium protostelioides</name>
    <dbReference type="NCBI Taxonomy" id="1555241"/>
    <lineage>
        <taxon>Eukaryota</taxon>
        <taxon>Fungi</taxon>
        <taxon>Fungi incertae sedis</taxon>
        <taxon>Chytridiomycota</taxon>
        <taxon>Chytridiomycota incertae sedis</taxon>
        <taxon>Chytridiomycetes</taxon>
        <taxon>Caulochytriales</taxon>
        <taxon>Caulochytriaceae</taxon>
        <taxon>Caulochytrium</taxon>
    </lineage>
</organism>
<dbReference type="Pfam" id="PF03153">
    <property type="entry name" value="TFIIA"/>
    <property type="match status" value="1"/>
</dbReference>
<evidence type="ECO:0000256" key="4">
    <source>
        <dbReference type="ARBA" id="ARBA00023242"/>
    </source>
</evidence>
<comment type="similarity">
    <text evidence="2">Belongs to the TFIIA subunit 1 family.</text>
</comment>
<dbReference type="GO" id="GO:0005672">
    <property type="term" value="C:transcription factor TFIIA complex"/>
    <property type="evidence" value="ECO:0007669"/>
    <property type="project" value="InterPro"/>
</dbReference>
<protein>
    <recommendedName>
        <fullName evidence="8">Transcription factor IIA, alpha/beta subunit</fullName>
    </recommendedName>
</protein>
<keyword evidence="3" id="KW-0804">Transcription</keyword>
<dbReference type="InterPro" id="IPR004855">
    <property type="entry name" value="TFIIA_asu/bsu"/>
</dbReference>
<evidence type="ECO:0008006" key="8">
    <source>
        <dbReference type="Google" id="ProtNLM"/>
    </source>
</evidence>
<dbReference type="InterPro" id="IPR009088">
    <property type="entry name" value="TFIIA_b-brl"/>
</dbReference>
<evidence type="ECO:0000313" key="7">
    <source>
        <dbReference type="Proteomes" id="UP000274922"/>
    </source>
</evidence>
<feature type="region of interest" description="Disordered" evidence="5">
    <location>
        <begin position="1"/>
        <end position="84"/>
    </location>
</feature>
<keyword evidence="7" id="KW-1185">Reference proteome</keyword>
<dbReference type="OrthoDB" id="6275927at2759"/>
<feature type="compositionally biased region" description="Basic and acidic residues" evidence="5">
    <location>
        <begin position="74"/>
        <end position="84"/>
    </location>
</feature>
<feature type="compositionally biased region" description="Low complexity" evidence="5">
    <location>
        <begin position="382"/>
        <end position="401"/>
    </location>
</feature>
<dbReference type="EMBL" id="ML014243">
    <property type="protein sequence ID" value="RKO99983.1"/>
    <property type="molecule type" value="Genomic_DNA"/>
</dbReference>
<dbReference type="Gene3D" id="1.10.287.100">
    <property type="match status" value="1"/>
</dbReference>
<keyword evidence="4" id="KW-0539">Nucleus</keyword>
<feature type="compositionally biased region" description="Low complexity" evidence="5">
    <location>
        <begin position="282"/>
        <end position="294"/>
    </location>
</feature>
<feature type="compositionally biased region" description="Low complexity" evidence="5">
    <location>
        <begin position="454"/>
        <end position="466"/>
    </location>
</feature>
<dbReference type="CDD" id="cd07976">
    <property type="entry name" value="TFIIA_alpha_beta_like"/>
    <property type="match status" value="1"/>
</dbReference>
<dbReference type="STRING" id="1555241.A0A4P9X4J4"/>
<gene>
    <name evidence="6" type="ORF">CXG81DRAFT_20015</name>
</gene>
<feature type="compositionally biased region" description="Low complexity" evidence="5">
    <location>
        <begin position="42"/>
        <end position="67"/>
    </location>
</feature>
<proteinExistence type="inferred from homology"/>
<dbReference type="PANTHER" id="PTHR12694:SF8">
    <property type="entry name" value="TRANSCRIPTION INITIATION FACTOR IIA SUBUNIT 1"/>
    <property type="match status" value="1"/>
</dbReference>
<evidence type="ECO:0000256" key="5">
    <source>
        <dbReference type="SAM" id="MobiDB-lite"/>
    </source>
</evidence>
<comment type="subcellular location">
    <subcellularLocation>
        <location evidence="1">Nucleus</location>
    </subcellularLocation>
</comment>
<dbReference type="Gene3D" id="2.30.18.10">
    <property type="entry name" value="Transcription factor IIA (TFIIA), beta-barrel domain"/>
    <property type="match status" value="1"/>
</dbReference>
<dbReference type="Proteomes" id="UP000274922">
    <property type="component" value="Unassembled WGS sequence"/>
</dbReference>
<feature type="compositionally biased region" description="Gly residues" evidence="5">
    <location>
        <begin position="335"/>
        <end position="344"/>
    </location>
</feature>
<feature type="region of interest" description="Disordered" evidence="5">
    <location>
        <begin position="282"/>
        <end position="497"/>
    </location>
</feature>
<dbReference type="SUPFAM" id="SSF47396">
    <property type="entry name" value="Transcription factor IIA (TFIIA), alpha-helical domain"/>
    <property type="match status" value="1"/>
</dbReference>
<dbReference type="SMART" id="SM01371">
    <property type="entry name" value="TFIIA"/>
    <property type="match status" value="1"/>
</dbReference>
<feature type="compositionally biased region" description="Pro residues" evidence="5">
    <location>
        <begin position="435"/>
        <end position="453"/>
    </location>
</feature>
<evidence type="ECO:0000256" key="1">
    <source>
        <dbReference type="ARBA" id="ARBA00004123"/>
    </source>
</evidence>
<name>A0A4P9X4J4_9FUNG</name>
<feature type="region of interest" description="Disordered" evidence="5">
    <location>
        <begin position="572"/>
        <end position="624"/>
    </location>
</feature>
<feature type="compositionally biased region" description="Acidic residues" evidence="5">
    <location>
        <begin position="588"/>
        <end position="599"/>
    </location>
</feature>
<dbReference type="AlphaFoldDB" id="A0A4P9X4J4"/>
<feature type="compositionally biased region" description="Acidic residues" evidence="5">
    <location>
        <begin position="612"/>
        <end position="624"/>
    </location>
</feature>
<feature type="compositionally biased region" description="Basic residues" evidence="5">
    <location>
        <begin position="418"/>
        <end position="434"/>
    </location>
</feature>
<sequence length="673" mass="69239">MKACPPAVAPPPAPPPTGPPAATTDPPRRRVRRRPGRYALTRRAPAAAPAAASRAGAAAAAAGRRPGLVSRAAVHSDEEPRDASVKAIGHGHAIASLSPHSTTAAATNAPDPPPRIPGSPLRLPPPFAIGTSGSERVCASIIQTKPTEHAAPCASARACLPRSPPLLPRRRLPPGPRGPAAAAAMSNTTVPEIYKWVIDEVVEKMARDFSEMGVSETILQELQQTWENKLYAMNVAPFARPAGEYYDAQGNAIADVHEEGLGLPGLGAAGAAAGASSAAAHAASAGPGSTRHGGPPAGGYPPPHLAHHAPPALAHEPPLPRYEIPGTSMHPESAGAGGYRGPGGMNLTSAAAPPPLLQPPAHDKPLTHHHHAPPLPHPSHPPGYAGPAAASLSALASAAHGGYHDPHHAAPPPPAGAHHLHHPAPPQHLHRHHPAPAPPPSHAQQPPQPPPPQQGQQPPAAPSQPGDPHRMPKYEIPQFDGADGAAASGAARRGRTPRWLTLDGRALPRGGPSRAELDAALLHAAARWTADEPADADAGVASSMPAAAAPSAAHGLHFEGLRRLTPAEAAALKRRGVPQVDGAVTVGGDDDDDDDDDDGAAAGGGGGGAEDINSDLDDSSSDDEDLETDHVVLCQWDRVQRHKNKYKCAFRDGIVSVNGKDYLFTRATAEFEW</sequence>
<reference evidence="7" key="1">
    <citation type="journal article" date="2018" name="Nat. Microbiol.">
        <title>Leveraging single-cell genomics to expand the fungal tree of life.</title>
        <authorList>
            <person name="Ahrendt S.R."/>
            <person name="Quandt C.A."/>
            <person name="Ciobanu D."/>
            <person name="Clum A."/>
            <person name="Salamov A."/>
            <person name="Andreopoulos B."/>
            <person name="Cheng J.F."/>
            <person name="Woyke T."/>
            <person name="Pelin A."/>
            <person name="Henrissat B."/>
            <person name="Reynolds N.K."/>
            <person name="Benny G.L."/>
            <person name="Smith M.E."/>
            <person name="James T.Y."/>
            <person name="Grigoriev I.V."/>
        </authorList>
    </citation>
    <scope>NUCLEOTIDE SEQUENCE [LARGE SCALE GENOMIC DNA]</scope>
    <source>
        <strain evidence="7">ATCC 52028</strain>
    </source>
</reference>
<accession>A0A4P9X4J4</accession>
<evidence type="ECO:0000256" key="3">
    <source>
        <dbReference type="ARBA" id="ARBA00023163"/>
    </source>
</evidence>
<evidence type="ECO:0000313" key="6">
    <source>
        <dbReference type="EMBL" id="RKO99983.1"/>
    </source>
</evidence>
<dbReference type="GO" id="GO:0006367">
    <property type="term" value="P:transcription initiation at RNA polymerase II promoter"/>
    <property type="evidence" value="ECO:0007669"/>
    <property type="project" value="InterPro"/>
</dbReference>
<dbReference type="PANTHER" id="PTHR12694">
    <property type="entry name" value="TRANSCRIPTION INITIATION FACTOR IIA SUBUNIT 1"/>
    <property type="match status" value="1"/>
</dbReference>
<feature type="compositionally biased region" description="Pro residues" evidence="5">
    <location>
        <begin position="7"/>
        <end position="19"/>
    </location>
</feature>
<evidence type="ECO:0000256" key="2">
    <source>
        <dbReference type="ARBA" id="ARBA00010059"/>
    </source>
</evidence>
<dbReference type="SUPFAM" id="SSF50784">
    <property type="entry name" value="Transcription factor IIA (TFIIA), beta-barrel domain"/>
    <property type="match status" value="1"/>
</dbReference>